<comment type="caution">
    <text evidence="7">The sequence shown here is derived from an EMBL/GenBank/DDBJ whole genome shotgun (WGS) entry which is preliminary data.</text>
</comment>
<evidence type="ECO:0000259" key="6">
    <source>
        <dbReference type="PROSITE" id="PS51198"/>
    </source>
</evidence>
<name>X1H116_9ZZZZ</name>
<sequence>METHSISLDEQQQSVVESTSKNILCIAGPGAGKTRTLVERTADLIEKRKISPHEIVQFTFTRKASREMSQRIEERIGVKAHQIMTGTFHSISLRLFHRFGDLLGYKAQNITVYGEWEEKILLKECAIDLGIFKKNIWKIPKKKIDGVFYEYYHNGKEPGSDDPCYALFSDFMTRCRENHSLTYGGLLVGFKKLLPHITKYLKWKHIMVDEAHDNNLIQWELILDIQKACNSSLFIVTDLDQSIYHWRGALPEW</sequence>
<reference evidence="7" key="1">
    <citation type="journal article" date="2014" name="Front. Microbiol.">
        <title>High frequency of phylogenetically diverse reductive dehalogenase-homologous genes in deep subseafloor sedimentary metagenomes.</title>
        <authorList>
            <person name="Kawai M."/>
            <person name="Futagami T."/>
            <person name="Toyoda A."/>
            <person name="Takaki Y."/>
            <person name="Nishi S."/>
            <person name="Hori S."/>
            <person name="Arai W."/>
            <person name="Tsubouchi T."/>
            <person name="Morono Y."/>
            <person name="Uchiyama I."/>
            <person name="Ito T."/>
            <person name="Fujiyama A."/>
            <person name="Inagaki F."/>
            <person name="Takami H."/>
        </authorList>
    </citation>
    <scope>NUCLEOTIDE SEQUENCE</scope>
    <source>
        <strain evidence="7">Expedition CK06-06</strain>
    </source>
</reference>
<dbReference type="Pfam" id="PF00580">
    <property type="entry name" value="UvrD-helicase"/>
    <property type="match status" value="1"/>
</dbReference>
<dbReference type="PANTHER" id="PTHR11070:SF2">
    <property type="entry name" value="ATP-DEPENDENT DNA HELICASE SRS2"/>
    <property type="match status" value="1"/>
</dbReference>
<dbReference type="InterPro" id="IPR013986">
    <property type="entry name" value="DExx_box_DNA_helicase_dom_sf"/>
</dbReference>
<dbReference type="Gene3D" id="3.40.50.300">
    <property type="entry name" value="P-loop containing nucleotide triphosphate hydrolases"/>
    <property type="match status" value="1"/>
</dbReference>
<dbReference type="PANTHER" id="PTHR11070">
    <property type="entry name" value="UVRD / RECB / PCRA DNA HELICASE FAMILY MEMBER"/>
    <property type="match status" value="1"/>
</dbReference>
<organism evidence="7">
    <name type="scientific">marine sediment metagenome</name>
    <dbReference type="NCBI Taxonomy" id="412755"/>
    <lineage>
        <taxon>unclassified sequences</taxon>
        <taxon>metagenomes</taxon>
        <taxon>ecological metagenomes</taxon>
    </lineage>
</organism>
<keyword evidence="3" id="KW-0347">Helicase</keyword>
<dbReference type="InterPro" id="IPR027417">
    <property type="entry name" value="P-loop_NTPase"/>
</dbReference>
<evidence type="ECO:0000256" key="3">
    <source>
        <dbReference type="ARBA" id="ARBA00022806"/>
    </source>
</evidence>
<dbReference type="GO" id="GO:0005524">
    <property type="term" value="F:ATP binding"/>
    <property type="evidence" value="ECO:0007669"/>
    <property type="project" value="UniProtKB-KW"/>
</dbReference>
<dbReference type="GO" id="GO:0003677">
    <property type="term" value="F:DNA binding"/>
    <property type="evidence" value="ECO:0007669"/>
    <property type="project" value="UniProtKB-KW"/>
</dbReference>
<dbReference type="GO" id="GO:0016787">
    <property type="term" value="F:hydrolase activity"/>
    <property type="evidence" value="ECO:0007669"/>
    <property type="project" value="UniProtKB-KW"/>
</dbReference>
<dbReference type="InterPro" id="IPR000212">
    <property type="entry name" value="DNA_helicase_UvrD/REP"/>
</dbReference>
<dbReference type="PROSITE" id="PS51198">
    <property type="entry name" value="UVRD_HELICASE_ATP_BIND"/>
    <property type="match status" value="1"/>
</dbReference>
<keyword evidence="1" id="KW-0547">Nucleotide-binding</keyword>
<dbReference type="GO" id="GO:0043138">
    <property type="term" value="F:3'-5' DNA helicase activity"/>
    <property type="evidence" value="ECO:0007669"/>
    <property type="project" value="TreeGrafter"/>
</dbReference>
<evidence type="ECO:0000256" key="1">
    <source>
        <dbReference type="ARBA" id="ARBA00022741"/>
    </source>
</evidence>
<dbReference type="CDD" id="cd17932">
    <property type="entry name" value="DEXQc_UvrD"/>
    <property type="match status" value="1"/>
</dbReference>
<keyword evidence="4" id="KW-0067">ATP-binding</keyword>
<protein>
    <recommendedName>
        <fullName evidence="6">UvrD-like helicase ATP-binding domain-containing protein</fullName>
    </recommendedName>
</protein>
<evidence type="ECO:0000256" key="5">
    <source>
        <dbReference type="ARBA" id="ARBA00023125"/>
    </source>
</evidence>
<feature type="non-terminal residue" evidence="7">
    <location>
        <position position="253"/>
    </location>
</feature>
<evidence type="ECO:0000256" key="4">
    <source>
        <dbReference type="ARBA" id="ARBA00022840"/>
    </source>
</evidence>
<accession>X1H116</accession>
<keyword evidence="5" id="KW-0238">DNA-binding</keyword>
<evidence type="ECO:0000313" key="7">
    <source>
        <dbReference type="EMBL" id="GAH63112.1"/>
    </source>
</evidence>
<gene>
    <name evidence="7" type="ORF">S03H2_48231</name>
</gene>
<dbReference type="Gene3D" id="1.10.10.160">
    <property type="match status" value="1"/>
</dbReference>
<dbReference type="AlphaFoldDB" id="X1H116"/>
<dbReference type="GO" id="GO:0000725">
    <property type="term" value="P:recombinational repair"/>
    <property type="evidence" value="ECO:0007669"/>
    <property type="project" value="TreeGrafter"/>
</dbReference>
<proteinExistence type="predicted"/>
<keyword evidence="2" id="KW-0378">Hydrolase</keyword>
<evidence type="ECO:0000256" key="2">
    <source>
        <dbReference type="ARBA" id="ARBA00022801"/>
    </source>
</evidence>
<dbReference type="EMBL" id="BARU01030391">
    <property type="protein sequence ID" value="GAH63112.1"/>
    <property type="molecule type" value="Genomic_DNA"/>
</dbReference>
<feature type="domain" description="UvrD-like helicase ATP-binding" evidence="6">
    <location>
        <begin position="6"/>
        <end position="253"/>
    </location>
</feature>
<dbReference type="SUPFAM" id="SSF52540">
    <property type="entry name" value="P-loop containing nucleoside triphosphate hydrolases"/>
    <property type="match status" value="1"/>
</dbReference>
<dbReference type="InterPro" id="IPR014016">
    <property type="entry name" value="UvrD-like_ATP-bd"/>
</dbReference>